<dbReference type="GO" id="GO:0003697">
    <property type="term" value="F:single-stranded DNA binding"/>
    <property type="evidence" value="ECO:0007669"/>
    <property type="project" value="InterPro"/>
</dbReference>
<comment type="caution">
    <text evidence="4">The sequence shown here is derived from an EMBL/GenBank/DDBJ whole genome shotgun (WGS) entry which is preliminary data.</text>
</comment>
<evidence type="ECO:0000256" key="3">
    <source>
        <dbReference type="RuleBase" id="RU000524"/>
    </source>
</evidence>
<dbReference type="InterPro" id="IPR012340">
    <property type="entry name" value="NA-bd_OB-fold"/>
</dbReference>
<accession>A0A136M0L8</accession>
<dbReference type="CDD" id="cd04496">
    <property type="entry name" value="SSB_OBF"/>
    <property type="match status" value="1"/>
</dbReference>
<evidence type="ECO:0000256" key="2">
    <source>
        <dbReference type="PIRNR" id="PIRNR002070"/>
    </source>
</evidence>
<dbReference type="Pfam" id="PF00436">
    <property type="entry name" value="SSB"/>
    <property type="match status" value="1"/>
</dbReference>
<dbReference type="EMBL" id="JYNZ01000002">
    <property type="protein sequence ID" value="KXK27441.1"/>
    <property type="molecule type" value="Genomic_DNA"/>
</dbReference>
<name>A0A136M0L8_9BACT</name>
<sequence length="105" mass="12123">MYLQQLYLLGRSTRDAEVLESKEGKQYAKFSLAINEYYGKGDDRQEKTQYYNVLVFNKSSERATQIKKGDLVLVDGRPDVDAYISKDGEAKASLVVFADRWRLMK</sequence>
<organism evidence="4 5">
    <name type="scientific">candidate division WS6 bacterium OLB20</name>
    <dbReference type="NCBI Taxonomy" id="1617426"/>
    <lineage>
        <taxon>Bacteria</taxon>
        <taxon>Candidatus Dojkabacteria</taxon>
    </lineage>
</organism>
<dbReference type="InterPro" id="IPR000424">
    <property type="entry name" value="Primosome_PriB/ssb"/>
</dbReference>
<evidence type="ECO:0000256" key="1">
    <source>
        <dbReference type="ARBA" id="ARBA00023125"/>
    </source>
</evidence>
<protein>
    <recommendedName>
        <fullName evidence="2 3">Single-stranded DNA-binding protein</fullName>
    </recommendedName>
</protein>
<dbReference type="AlphaFoldDB" id="A0A136M0L8"/>
<dbReference type="Gene3D" id="2.40.50.140">
    <property type="entry name" value="Nucleic acid-binding proteins"/>
    <property type="match status" value="1"/>
</dbReference>
<dbReference type="STRING" id="1617426.TR69_WS6001000318"/>
<dbReference type="PROSITE" id="PS50935">
    <property type="entry name" value="SSB"/>
    <property type="match status" value="1"/>
</dbReference>
<keyword evidence="1 2" id="KW-0238">DNA-binding</keyword>
<dbReference type="InterPro" id="IPR011344">
    <property type="entry name" value="ssDNA-bd"/>
</dbReference>
<evidence type="ECO:0000313" key="5">
    <source>
        <dbReference type="Proteomes" id="UP000070457"/>
    </source>
</evidence>
<dbReference type="Proteomes" id="UP000070457">
    <property type="component" value="Unassembled WGS sequence"/>
</dbReference>
<reference evidence="4 5" key="1">
    <citation type="submission" date="2015-02" db="EMBL/GenBank/DDBJ databases">
        <title>Improved understanding of the partial-nitritation anammox process through 23 genomes representing the majority of the microbial community.</title>
        <authorList>
            <person name="Speth D.R."/>
            <person name="In T Zandt M."/>
            <person name="Guerrero Cruz S."/>
            <person name="Jetten M.S."/>
            <person name="Dutilh B.E."/>
        </authorList>
    </citation>
    <scope>NUCLEOTIDE SEQUENCE [LARGE SCALE GENOMIC DNA]</scope>
    <source>
        <strain evidence="4">OLB20</strain>
    </source>
</reference>
<dbReference type="NCBIfam" id="TIGR00621">
    <property type="entry name" value="ssb"/>
    <property type="match status" value="1"/>
</dbReference>
<dbReference type="PIRSF" id="PIRSF002070">
    <property type="entry name" value="SSB"/>
    <property type="match status" value="1"/>
</dbReference>
<gene>
    <name evidence="4" type="primary">ssb_2</name>
    <name evidence="4" type="ORF">TR69_WS6001000318</name>
</gene>
<evidence type="ECO:0000313" key="4">
    <source>
        <dbReference type="EMBL" id="KXK27441.1"/>
    </source>
</evidence>
<proteinExistence type="predicted"/>
<dbReference type="SUPFAM" id="SSF50249">
    <property type="entry name" value="Nucleic acid-binding proteins"/>
    <property type="match status" value="1"/>
</dbReference>
<dbReference type="GO" id="GO:0006260">
    <property type="term" value="P:DNA replication"/>
    <property type="evidence" value="ECO:0007669"/>
    <property type="project" value="InterPro"/>
</dbReference>